<gene>
    <name evidence="10" type="ORF">GCM10009823_28680</name>
</gene>
<feature type="transmembrane region" description="Helical" evidence="9">
    <location>
        <begin position="187"/>
        <end position="207"/>
    </location>
</feature>
<comment type="caution">
    <text evidence="10">The sequence shown here is derived from an EMBL/GenBank/DDBJ whole genome shotgun (WGS) entry which is preliminary data.</text>
</comment>
<evidence type="ECO:0000256" key="8">
    <source>
        <dbReference type="SAM" id="MobiDB-lite"/>
    </source>
</evidence>
<evidence type="ECO:0000256" key="2">
    <source>
        <dbReference type="ARBA" id="ARBA00007935"/>
    </source>
</evidence>
<accession>A0ABP5IPW0</accession>
<keyword evidence="7 9" id="KW-0472">Membrane</keyword>
<evidence type="ECO:0000256" key="9">
    <source>
        <dbReference type="SAM" id="Phobius"/>
    </source>
</evidence>
<dbReference type="InterPro" id="IPR037294">
    <property type="entry name" value="ABC_BtuC-like"/>
</dbReference>
<feature type="transmembrane region" description="Helical" evidence="9">
    <location>
        <begin position="156"/>
        <end position="175"/>
    </location>
</feature>
<name>A0ABP5IPW0_9MICO</name>
<dbReference type="Gene3D" id="1.10.3470.10">
    <property type="entry name" value="ABC transporter involved in vitamin B12 uptake, BtuC"/>
    <property type="match status" value="1"/>
</dbReference>
<feature type="transmembrane region" description="Helical" evidence="9">
    <location>
        <begin position="316"/>
        <end position="335"/>
    </location>
</feature>
<keyword evidence="6 9" id="KW-1133">Transmembrane helix</keyword>
<keyword evidence="11" id="KW-1185">Reference proteome</keyword>
<dbReference type="PANTHER" id="PTHR30472:SF1">
    <property type="entry name" value="FE(3+) DICITRATE TRANSPORT SYSTEM PERMEASE PROTEIN FECC-RELATED"/>
    <property type="match status" value="1"/>
</dbReference>
<protein>
    <submittedName>
        <fullName evidence="10">Iron ABC transporter permease</fullName>
    </submittedName>
</protein>
<comment type="subcellular location">
    <subcellularLocation>
        <location evidence="1">Cell membrane</location>
        <topology evidence="1">Multi-pass membrane protein</topology>
    </subcellularLocation>
</comment>
<evidence type="ECO:0000256" key="5">
    <source>
        <dbReference type="ARBA" id="ARBA00022692"/>
    </source>
</evidence>
<feature type="compositionally biased region" description="Basic and acidic residues" evidence="8">
    <location>
        <begin position="20"/>
        <end position="38"/>
    </location>
</feature>
<keyword evidence="3" id="KW-0813">Transport</keyword>
<evidence type="ECO:0000313" key="10">
    <source>
        <dbReference type="EMBL" id="GAA2104158.1"/>
    </source>
</evidence>
<evidence type="ECO:0000256" key="6">
    <source>
        <dbReference type="ARBA" id="ARBA00022989"/>
    </source>
</evidence>
<feature type="transmembrane region" description="Helical" evidence="9">
    <location>
        <begin position="235"/>
        <end position="254"/>
    </location>
</feature>
<dbReference type="CDD" id="cd06550">
    <property type="entry name" value="TM_ABC_iron-siderophores_like"/>
    <property type="match status" value="1"/>
</dbReference>
<feature type="transmembrane region" description="Helical" evidence="9">
    <location>
        <begin position="347"/>
        <end position="366"/>
    </location>
</feature>
<dbReference type="InterPro" id="IPR000522">
    <property type="entry name" value="ABC_transptr_permease_BtuC"/>
</dbReference>
<feature type="transmembrane region" description="Helical" evidence="9">
    <location>
        <begin position="275"/>
        <end position="296"/>
    </location>
</feature>
<dbReference type="Proteomes" id="UP001500984">
    <property type="component" value="Unassembled WGS sequence"/>
</dbReference>
<keyword evidence="5 9" id="KW-0812">Transmembrane</keyword>
<evidence type="ECO:0000256" key="4">
    <source>
        <dbReference type="ARBA" id="ARBA00022475"/>
    </source>
</evidence>
<evidence type="ECO:0000256" key="1">
    <source>
        <dbReference type="ARBA" id="ARBA00004651"/>
    </source>
</evidence>
<feature type="transmembrane region" description="Helical" evidence="9">
    <location>
        <begin position="132"/>
        <end position="150"/>
    </location>
</feature>
<reference evidence="11" key="1">
    <citation type="journal article" date="2019" name="Int. J. Syst. Evol. Microbiol.">
        <title>The Global Catalogue of Microorganisms (GCM) 10K type strain sequencing project: providing services to taxonomists for standard genome sequencing and annotation.</title>
        <authorList>
            <consortium name="The Broad Institute Genomics Platform"/>
            <consortium name="The Broad Institute Genome Sequencing Center for Infectious Disease"/>
            <person name="Wu L."/>
            <person name="Ma J."/>
        </authorList>
    </citation>
    <scope>NUCLEOTIDE SEQUENCE [LARGE SCALE GENOMIC DNA]</scope>
    <source>
        <strain evidence="11">JCM 15900</strain>
    </source>
</reference>
<dbReference type="PANTHER" id="PTHR30472">
    <property type="entry name" value="FERRIC ENTEROBACTIN TRANSPORT SYSTEM PERMEASE PROTEIN"/>
    <property type="match status" value="1"/>
</dbReference>
<comment type="similarity">
    <text evidence="2">Belongs to the binding-protein-dependent transport system permease family. FecCD subfamily.</text>
</comment>
<sequence>MTQTGAGTGGTQAAGARAEAPARDARAEELRDGAEESRSGPAPTVRVLALAGIVAVLVLAALASVAFGARTVGFDDILSALGGAQDTVAQAAVAKRIPRTLLALLVGAALGTAGAVLQGVTRNPLADPTIFGINNGAALAVVVGITFFGLSSPHGYIWVALTGAALTGVLVYTIGSMGGGGSTPLKLALAGAATTIALSSLSSAIILPRAQVMDMFRFWEIGGVGGGTYESLARVVPFLLVGFVLSVLSARGLNSLALGDEMARGLGVSVGRTRILASAGAVILCGASTAVAGPIGFVGLVVPHVCRLLFGPDHRWLLPLSALAGAVLLTVADVLGRVVTRPEELEVGIVTAFVGAPVFILIVRRMKVREL</sequence>
<feature type="compositionally biased region" description="Gly residues" evidence="8">
    <location>
        <begin position="1"/>
        <end position="12"/>
    </location>
</feature>
<organism evidence="10 11">
    <name type="scientific">Brevibacterium salitolerans</name>
    <dbReference type="NCBI Taxonomy" id="1403566"/>
    <lineage>
        <taxon>Bacteria</taxon>
        <taxon>Bacillati</taxon>
        <taxon>Actinomycetota</taxon>
        <taxon>Actinomycetes</taxon>
        <taxon>Micrococcales</taxon>
        <taxon>Brevibacteriaceae</taxon>
        <taxon>Brevibacterium</taxon>
    </lineage>
</organism>
<dbReference type="SUPFAM" id="SSF81345">
    <property type="entry name" value="ABC transporter involved in vitamin B12 uptake, BtuC"/>
    <property type="match status" value="1"/>
</dbReference>
<proteinExistence type="inferred from homology"/>
<feature type="transmembrane region" description="Helical" evidence="9">
    <location>
        <begin position="101"/>
        <end position="120"/>
    </location>
</feature>
<evidence type="ECO:0000256" key="7">
    <source>
        <dbReference type="ARBA" id="ARBA00023136"/>
    </source>
</evidence>
<evidence type="ECO:0000256" key="3">
    <source>
        <dbReference type="ARBA" id="ARBA00022448"/>
    </source>
</evidence>
<keyword evidence="4" id="KW-1003">Cell membrane</keyword>
<dbReference type="EMBL" id="BAAAPZ010000017">
    <property type="protein sequence ID" value="GAA2104158.1"/>
    <property type="molecule type" value="Genomic_DNA"/>
</dbReference>
<dbReference type="Pfam" id="PF01032">
    <property type="entry name" value="FecCD"/>
    <property type="match status" value="1"/>
</dbReference>
<evidence type="ECO:0000313" key="11">
    <source>
        <dbReference type="Proteomes" id="UP001500984"/>
    </source>
</evidence>
<feature type="transmembrane region" description="Helical" evidence="9">
    <location>
        <begin position="47"/>
        <end position="69"/>
    </location>
</feature>
<feature type="region of interest" description="Disordered" evidence="8">
    <location>
        <begin position="1"/>
        <end position="40"/>
    </location>
</feature>